<dbReference type="PANTHER" id="PTHR30349:SF64">
    <property type="entry name" value="PROPHAGE INTEGRASE INTD-RELATED"/>
    <property type="match status" value="1"/>
</dbReference>
<evidence type="ECO:0000259" key="2">
    <source>
        <dbReference type="PROSITE" id="PS51898"/>
    </source>
</evidence>
<sequence length="282" mass="32243">MLSIEDMIDTMIDEKYSASSIRVRLSALSEFYKEVNKINNDLIEVPTTKNPVENITLSEWNDVYKEEKKKEPTTKEDVSYLPPTGIEELANNVPKPRMRNELLIRLCYQTGLRRKELVKLKLSDGTWHSYGRPRKITIRSENAKNGKRRVVGYQPSLDLLLDQWVSTIRPSLAMATQSEYLFPSNRSKHLSGQQFNSIVKKSAKNAGIQSVKAVNKSGEARSSITAHTLRHSFAMAAVEKGWNLYVLKNALGHSSVEITEMYLHEDEKEVLTNYRRRGPKSE</sequence>
<dbReference type="InterPro" id="IPR050090">
    <property type="entry name" value="Tyrosine_recombinase_XerCD"/>
</dbReference>
<dbReference type="AlphaFoldDB" id="L9VCW2"/>
<dbReference type="InterPro" id="IPR011010">
    <property type="entry name" value="DNA_brk_join_enz"/>
</dbReference>
<proteinExistence type="predicted"/>
<accession>L9VCW2</accession>
<protein>
    <submittedName>
        <fullName evidence="3">Site-specific recombinase xerd</fullName>
    </submittedName>
</protein>
<dbReference type="GO" id="GO:0015074">
    <property type="term" value="P:DNA integration"/>
    <property type="evidence" value="ECO:0007669"/>
    <property type="project" value="InterPro"/>
</dbReference>
<dbReference type="EMBL" id="AOHV01000038">
    <property type="protein sequence ID" value="ELY34881.1"/>
    <property type="molecule type" value="Genomic_DNA"/>
</dbReference>
<evidence type="ECO:0000313" key="4">
    <source>
        <dbReference type="Proteomes" id="UP000011645"/>
    </source>
</evidence>
<organism evidence="3 4">
    <name type="scientific">Halalkalicoccus jeotgali (strain DSM 18796 / CECT 7217 / JCM 14584 / KCTC 4019 / B3)</name>
    <dbReference type="NCBI Taxonomy" id="795797"/>
    <lineage>
        <taxon>Archaea</taxon>
        <taxon>Methanobacteriati</taxon>
        <taxon>Methanobacteriota</taxon>
        <taxon>Stenosarchaea group</taxon>
        <taxon>Halobacteria</taxon>
        <taxon>Halobacteriales</taxon>
        <taxon>Halococcaceae</taxon>
        <taxon>Halalkalicoccus</taxon>
    </lineage>
</organism>
<dbReference type="Gene3D" id="1.10.443.10">
    <property type="entry name" value="Intergrase catalytic core"/>
    <property type="match status" value="1"/>
</dbReference>
<dbReference type="GO" id="GO:0006310">
    <property type="term" value="P:DNA recombination"/>
    <property type="evidence" value="ECO:0007669"/>
    <property type="project" value="UniProtKB-KW"/>
</dbReference>
<dbReference type="PROSITE" id="PS51898">
    <property type="entry name" value="TYR_RECOMBINASE"/>
    <property type="match status" value="1"/>
</dbReference>
<keyword evidence="1" id="KW-0233">DNA recombination</keyword>
<dbReference type="GO" id="GO:0003677">
    <property type="term" value="F:DNA binding"/>
    <property type="evidence" value="ECO:0007669"/>
    <property type="project" value="InterPro"/>
</dbReference>
<name>L9VCW2_HALJB</name>
<evidence type="ECO:0000313" key="3">
    <source>
        <dbReference type="EMBL" id="ELY34881.1"/>
    </source>
</evidence>
<evidence type="ECO:0000256" key="1">
    <source>
        <dbReference type="ARBA" id="ARBA00023172"/>
    </source>
</evidence>
<reference evidence="3 4" key="1">
    <citation type="journal article" date="2014" name="PLoS Genet.">
        <title>Phylogenetically driven sequencing of extremely halophilic archaea reveals strategies for static and dynamic osmo-response.</title>
        <authorList>
            <person name="Becker E.A."/>
            <person name="Seitzer P.M."/>
            <person name="Tritt A."/>
            <person name="Larsen D."/>
            <person name="Krusor M."/>
            <person name="Yao A.I."/>
            <person name="Wu D."/>
            <person name="Madern D."/>
            <person name="Eisen J.A."/>
            <person name="Darling A.E."/>
            <person name="Facciotti M.T."/>
        </authorList>
    </citation>
    <scope>NUCLEOTIDE SEQUENCE [LARGE SCALE GENOMIC DNA]</scope>
    <source>
        <strain evidence="4">DSM 18796 / CECT 7217 / JCM 14584 / KCTC 4019 / B3</strain>
    </source>
</reference>
<keyword evidence="4" id="KW-1185">Reference proteome</keyword>
<dbReference type="CDD" id="cd00397">
    <property type="entry name" value="DNA_BRE_C"/>
    <property type="match status" value="1"/>
</dbReference>
<dbReference type="Pfam" id="PF00589">
    <property type="entry name" value="Phage_integrase"/>
    <property type="match status" value="1"/>
</dbReference>
<feature type="domain" description="Tyr recombinase" evidence="2">
    <location>
        <begin position="76"/>
        <end position="275"/>
    </location>
</feature>
<dbReference type="SUPFAM" id="SSF56349">
    <property type="entry name" value="DNA breaking-rejoining enzymes"/>
    <property type="match status" value="1"/>
</dbReference>
<comment type="caution">
    <text evidence="3">The sequence shown here is derived from an EMBL/GenBank/DDBJ whole genome shotgun (WGS) entry which is preliminary data.</text>
</comment>
<dbReference type="PANTHER" id="PTHR30349">
    <property type="entry name" value="PHAGE INTEGRASE-RELATED"/>
    <property type="match status" value="1"/>
</dbReference>
<gene>
    <name evidence="3" type="ORF">C497_14117</name>
</gene>
<dbReference type="InterPro" id="IPR013762">
    <property type="entry name" value="Integrase-like_cat_sf"/>
</dbReference>
<dbReference type="Proteomes" id="UP000011645">
    <property type="component" value="Unassembled WGS sequence"/>
</dbReference>
<dbReference type="InterPro" id="IPR002104">
    <property type="entry name" value="Integrase_catalytic"/>
</dbReference>